<sequence length="367" mass="41265">METAKVSPKQLFTLIVLFEFGTALIVPLGIGAKQDAWLAELIGMIGGTVLFFHYYYLYKQYPKLLPTRYFQKILGKHLGFLIGLSYVLFFIYGASRDLRDSSELLLLQYNQTPMYIVSGITMLLVCYALYKGIEVLARTAELIFPLLLFLIILTFVFLAASNVIRFENLLPVLENGWEPVVTTAFLERVFFPYGELVCFTVIFPYINRSRNGMKFGLTAMIFAGFVLIMTIVLEIAVLGVYGWSTSTFPFLRFVEKINIGGFIQGLQGFAMIVLVVGNFFKVAIFSYAAIICSADLFNLKHHASLIAPIGFIILTVSMASAASYVEHIEQAKIVLRSIFVLFEFIIPFLLTAVVMVKKHFGGSTRHS</sequence>
<feature type="transmembrane region" description="Helical" evidence="8">
    <location>
        <begin position="269"/>
        <end position="291"/>
    </location>
</feature>
<feature type="transmembrane region" description="Helical" evidence="8">
    <location>
        <begin position="303"/>
        <end position="325"/>
    </location>
</feature>
<evidence type="ECO:0000256" key="6">
    <source>
        <dbReference type="ARBA" id="ARBA00022989"/>
    </source>
</evidence>
<gene>
    <name evidence="9" type="ORF">S101395_02447</name>
</gene>
<evidence type="ECO:0000256" key="7">
    <source>
        <dbReference type="ARBA" id="ARBA00023136"/>
    </source>
</evidence>
<keyword evidence="7 8" id="KW-0472">Membrane</keyword>
<evidence type="ECO:0000256" key="1">
    <source>
        <dbReference type="ARBA" id="ARBA00004141"/>
    </source>
</evidence>
<dbReference type="PANTHER" id="PTHR34975">
    <property type="entry name" value="SPORE GERMINATION PROTEIN A2"/>
    <property type="match status" value="1"/>
</dbReference>
<feature type="transmembrane region" description="Helical" evidence="8">
    <location>
        <begin position="337"/>
        <end position="356"/>
    </location>
</feature>
<dbReference type="RefSeq" id="WP_006637198.1">
    <property type="nucleotide sequence ID" value="NZ_BORD01000006.1"/>
</dbReference>
<organism evidence="9 10">
    <name type="scientific">Bacillus sonorensis</name>
    <dbReference type="NCBI Taxonomy" id="119858"/>
    <lineage>
        <taxon>Bacteria</taxon>
        <taxon>Bacillati</taxon>
        <taxon>Bacillota</taxon>
        <taxon>Bacilli</taxon>
        <taxon>Bacillales</taxon>
        <taxon>Bacillaceae</taxon>
        <taxon>Bacillus</taxon>
    </lineage>
</organism>
<evidence type="ECO:0000313" key="9">
    <source>
        <dbReference type="EMBL" id="ASB88954.1"/>
    </source>
</evidence>
<keyword evidence="4" id="KW-0309">Germination</keyword>
<name>A0ABN5AIR0_9BACI</name>
<evidence type="ECO:0000256" key="3">
    <source>
        <dbReference type="ARBA" id="ARBA00022448"/>
    </source>
</evidence>
<evidence type="ECO:0000256" key="2">
    <source>
        <dbReference type="ARBA" id="ARBA00007998"/>
    </source>
</evidence>
<evidence type="ECO:0000313" key="10">
    <source>
        <dbReference type="Proteomes" id="UP000196877"/>
    </source>
</evidence>
<feature type="transmembrane region" description="Helical" evidence="8">
    <location>
        <begin position="114"/>
        <end position="130"/>
    </location>
</feature>
<evidence type="ECO:0000256" key="5">
    <source>
        <dbReference type="ARBA" id="ARBA00022692"/>
    </source>
</evidence>
<comment type="similarity">
    <text evidence="2">Belongs to the amino acid-polyamine-organocation (APC) superfamily. Spore germination protein (SGP) (TC 2.A.3.9) family.</text>
</comment>
<feature type="transmembrane region" description="Helical" evidence="8">
    <location>
        <begin position="12"/>
        <end position="30"/>
    </location>
</feature>
<dbReference type="Proteomes" id="UP000196877">
    <property type="component" value="Chromosome"/>
</dbReference>
<dbReference type="EMBL" id="CP021920">
    <property type="protein sequence ID" value="ASB88954.1"/>
    <property type="molecule type" value="Genomic_DNA"/>
</dbReference>
<keyword evidence="3" id="KW-0813">Transport</keyword>
<keyword evidence="5 8" id="KW-0812">Transmembrane</keyword>
<dbReference type="InterPro" id="IPR004761">
    <property type="entry name" value="Spore_GerAB"/>
</dbReference>
<feature type="transmembrane region" description="Helical" evidence="8">
    <location>
        <begin position="142"/>
        <end position="164"/>
    </location>
</feature>
<evidence type="ECO:0000256" key="4">
    <source>
        <dbReference type="ARBA" id="ARBA00022544"/>
    </source>
</evidence>
<dbReference type="PANTHER" id="PTHR34975:SF2">
    <property type="entry name" value="SPORE GERMINATION PROTEIN A2"/>
    <property type="match status" value="1"/>
</dbReference>
<comment type="subcellular location">
    <subcellularLocation>
        <location evidence="1">Membrane</location>
        <topology evidence="1">Multi-pass membrane protein</topology>
    </subcellularLocation>
</comment>
<dbReference type="Pfam" id="PF03845">
    <property type="entry name" value="Spore_permease"/>
    <property type="match status" value="1"/>
</dbReference>
<keyword evidence="10" id="KW-1185">Reference proteome</keyword>
<evidence type="ECO:0000256" key="8">
    <source>
        <dbReference type="SAM" id="Phobius"/>
    </source>
</evidence>
<dbReference type="GeneID" id="92853603"/>
<protein>
    <submittedName>
        <fullName evidence="9">Spore germination protein KB</fullName>
    </submittedName>
</protein>
<accession>A0ABN5AIR0</accession>
<proteinExistence type="inferred from homology"/>
<feature type="transmembrane region" description="Helical" evidence="8">
    <location>
        <begin position="218"/>
        <end position="243"/>
    </location>
</feature>
<feature type="transmembrane region" description="Helical" evidence="8">
    <location>
        <begin position="36"/>
        <end position="57"/>
    </location>
</feature>
<feature type="transmembrane region" description="Helical" evidence="8">
    <location>
        <begin position="184"/>
        <end position="206"/>
    </location>
</feature>
<keyword evidence="6 8" id="KW-1133">Transmembrane helix</keyword>
<reference evidence="9 10" key="1">
    <citation type="submission" date="2017-06" db="EMBL/GenBank/DDBJ databases">
        <title>Genome sequence of Bacillus sonorensis strain SRCM101395.</title>
        <authorList>
            <person name="Cho S.H."/>
        </authorList>
    </citation>
    <scope>NUCLEOTIDE SEQUENCE [LARGE SCALE GENOMIC DNA]</scope>
    <source>
        <strain evidence="9 10">SRCM101395</strain>
    </source>
</reference>
<feature type="transmembrane region" description="Helical" evidence="8">
    <location>
        <begin position="78"/>
        <end position="94"/>
    </location>
</feature>
<dbReference type="NCBIfam" id="TIGR00912">
    <property type="entry name" value="2A0309"/>
    <property type="match status" value="1"/>
</dbReference>